<dbReference type="Pfam" id="PF07859">
    <property type="entry name" value="Abhydrolase_3"/>
    <property type="match status" value="1"/>
</dbReference>
<dbReference type="InterPro" id="IPR013094">
    <property type="entry name" value="AB_hydrolase_3"/>
</dbReference>
<dbReference type="InterPro" id="IPR050300">
    <property type="entry name" value="GDXG_lipolytic_enzyme"/>
</dbReference>
<feature type="domain" description="Alpha/beta hydrolase fold-3" evidence="3">
    <location>
        <begin position="74"/>
        <end position="275"/>
    </location>
</feature>
<dbReference type="SUPFAM" id="SSF53474">
    <property type="entry name" value="alpha/beta-Hydrolases"/>
    <property type="match status" value="1"/>
</dbReference>
<keyword evidence="2 4" id="KW-0378">Hydrolase</keyword>
<accession>A0ABP8XVI4</accession>
<organism evidence="4 5">
    <name type="scientific">Pseudonocardia yuanmonensis</name>
    <dbReference type="NCBI Taxonomy" id="1095914"/>
    <lineage>
        <taxon>Bacteria</taxon>
        <taxon>Bacillati</taxon>
        <taxon>Actinomycetota</taxon>
        <taxon>Actinomycetes</taxon>
        <taxon>Pseudonocardiales</taxon>
        <taxon>Pseudonocardiaceae</taxon>
        <taxon>Pseudonocardia</taxon>
    </lineage>
</organism>
<dbReference type="EMBL" id="BAABIC010000040">
    <property type="protein sequence ID" value="GAA4714034.1"/>
    <property type="molecule type" value="Genomic_DNA"/>
</dbReference>
<protein>
    <submittedName>
        <fullName evidence="4">Alpha/beta hydrolase</fullName>
    </submittedName>
</protein>
<dbReference type="GO" id="GO:0016787">
    <property type="term" value="F:hydrolase activity"/>
    <property type="evidence" value="ECO:0007669"/>
    <property type="project" value="UniProtKB-KW"/>
</dbReference>
<sequence length="307" mass="32952">MASAESAELRTIYQSWSDRMGAAPEMDLPTLRNLFEEWHLPTAEPTRVTYEETVAGGVPALWCLPLDAADDRVILYLHGGGFVVGSTATHRKIAGHLAKAAGVRALVLDYRRAPEHPYPAQLEDAVAAYRWLLDQGIEPGHIATAGDSAGGNLAISTVLKLREDGDPLPAAILPMSPWLDMEHVGKTLDSNAGTDVLVSKEILHGMSGMFLGEGGDRRDPLANPLHADPAGLPPLYLCAGGHETLLDNAEQFHERARAAGVDSTLEVVPEMQHVYPFSAGRAPEADATIAAMAAWLRPRLGLEEGPR</sequence>
<dbReference type="PROSITE" id="PS01173">
    <property type="entry name" value="LIPASE_GDXG_HIS"/>
    <property type="match status" value="1"/>
</dbReference>
<keyword evidence="5" id="KW-1185">Reference proteome</keyword>
<dbReference type="PANTHER" id="PTHR48081:SF30">
    <property type="entry name" value="ACETYL-HYDROLASE LIPR-RELATED"/>
    <property type="match status" value="1"/>
</dbReference>
<comment type="similarity">
    <text evidence="1">Belongs to the 'GDXG' lipolytic enzyme family.</text>
</comment>
<dbReference type="InterPro" id="IPR002168">
    <property type="entry name" value="Lipase_GDXG_HIS_AS"/>
</dbReference>
<dbReference type="Gene3D" id="3.40.50.1820">
    <property type="entry name" value="alpha/beta hydrolase"/>
    <property type="match status" value="1"/>
</dbReference>
<evidence type="ECO:0000313" key="4">
    <source>
        <dbReference type="EMBL" id="GAA4714034.1"/>
    </source>
</evidence>
<dbReference type="PANTHER" id="PTHR48081">
    <property type="entry name" value="AB HYDROLASE SUPERFAMILY PROTEIN C4A8.06C"/>
    <property type="match status" value="1"/>
</dbReference>
<name>A0ABP8XVI4_9PSEU</name>
<comment type="caution">
    <text evidence="4">The sequence shown here is derived from an EMBL/GenBank/DDBJ whole genome shotgun (WGS) entry which is preliminary data.</text>
</comment>
<dbReference type="RefSeq" id="WP_345384787.1">
    <property type="nucleotide sequence ID" value="NZ_BAABIC010000040.1"/>
</dbReference>
<evidence type="ECO:0000259" key="3">
    <source>
        <dbReference type="Pfam" id="PF07859"/>
    </source>
</evidence>
<evidence type="ECO:0000256" key="2">
    <source>
        <dbReference type="ARBA" id="ARBA00022801"/>
    </source>
</evidence>
<gene>
    <name evidence="4" type="ORF">GCM10023215_66410</name>
</gene>
<dbReference type="InterPro" id="IPR029058">
    <property type="entry name" value="AB_hydrolase_fold"/>
</dbReference>
<evidence type="ECO:0000256" key="1">
    <source>
        <dbReference type="ARBA" id="ARBA00010515"/>
    </source>
</evidence>
<dbReference type="Proteomes" id="UP001500325">
    <property type="component" value="Unassembled WGS sequence"/>
</dbReference>
<reference evidence="5" key="1">
    <citation type="journal article" date="2019" name="Int. J. Syst. Evol. Microbiol.">
        <title>The Global Catalogue of Microorganisms (GCM) 10K type strain sequencing project: providing services to taxonomists for standard genome sequencing and annotation.</title>
        <authorList>
            <consortium name="The Broad Institute Genomics Platform"/>
            <consortium name="The Broad Institute Genome Sequencing Center for Infectious Disease"/>
            <person name="Wu L."/>
            <person name="Ma J."/>
        </authorList>
    </citation>
    <scope>NUCLEOTIDE SEQUENCE [LARGE SCALE GENOMIC DNA]</scope>
    <source>
        <strain evidence="5">JCM 18055</strain>
    </source>
</reference>
<evidence type="ECO:0000313" key="5">
    <source>
        <dbReference type="Proteomes" id="UP001500325"/>
    </source>
</evidence>
<proteinExistence type="inferred from homology"/>